<comment type="caution">
    <text evidence="2">The sequence shown here is derived from an EMBL/GenBank/DDBJ whole genome shotgun (WGS) entry which is preliminary data.</text>
</comment>
<name>A0ABQ9G6C6_9NEOP</name>
<feature type="region of interest" description="Disordered" evidence="1">
    <location>
        <begin position="25"/>
        <end position="77"/>
    </location>
</feature>
<accession>A0ABQ9G6C6</accession>
<dbReference type="Proteomes" id="UP001159363">
    <property type="component" value="Chromosome 15"/>
</dbReference>
<feature type="region of interest" description="Disordered" evidence="1">
    <location>
        <begin position="117"/>
        <end position="144"/>
    </location>
</feature>
<feature type="region of interest" description="Disordered" evidence="1">
    <location>
        <begin position="365"/>
        <end position="394"/>
    </location>
</feature>
<evidence type="ECO:0000313" key="2">
    <source>
        <dbReference type="EMBL" id="KAJ8866581.1"/>
    </source>
</evidence>
<protein>
    <submittedName>
        <fullName evidence="2">Uncharacterized protein</fullName>
    </submittedName>
</protein>
<proteinExistence type="predicted"/>
<dbReference type="EMBL" id="JARBHB010000016">
    <property type="protein sequence ID" value="KAJ8866581.1"/>
    <property type="molecule type" value="Genomic_DNA"/>
</dbReference>
<organism evidence="2 3">
    <name type="scientific">Dryococelus australis</name>
    <dbReference type="NCBI Taxonomy" id="614101"/>
    <lineage>
        <taxon>Eukaryota</taxon>
        <taxon>Metazoa</taxon>
        <taxon>Ecdysozoa</taxon>
        <taxon>Arthropoda</taxon>
        <taxon>Hexapoda</taxon>
        <taxon>Insecta</taxon>
        <taxon>Pterygota</taxon>
        <taxon>Neoptera</taxon>
        <taxon>Polyneoptera</taxon>
        <taxon>Phasmatodea</taxon>
        <taxon>Verophasmatodea</taxon>
        <taxon>Anareolatae</taxon>
        <taxon>Phasmatidae</taxon>
        <taxon>Eurycanthinae</taxon>
        <taxon>Dryococelus</taxon>
    </lineage>
</organism>
<sequence length="591" mass="65695">MNCTLVVCCHSGRRRMEQWKATNGTVEGDEWNSGRRRMEQPSPGGVKHRDPRENPPTNGIVRHDSHIRKSGVNRPSIETGSPWWEASREIAQTIVISKQHHDLQQRSECGGNACRPRWKEDSRGMKRRPCPGGRENQYQERPDEPFLPPFPSSSLAGTGLCVARGGLVVRLLISHPGEPGSIPGGVARGFSHVGIVPYDAAGRRVFSGISHFPRTWIPALLHTHVTALSSALKTSMLRAAQISPLHLNYLLYILIFKETAHETNGSKKPKHGEHTCLNEAVVTLRRRRCDFQREDSGPILQPASRAVVQHTSPSQPTLLPRQLTTSTRLRFANSKPGTISTAGGEAVIDFVGGSGHAALILADQQAHPADVRRGSRQTHPHRSEGKPSQTANISSTSYGTVGFDFRSISNKLDDGSTARRFSALLVWATGRWEPVLLSPVSLCFEHGKKYHLGLNLSTRGDVAARASVHSPQRRTGFDSRRDCSRVFRTWESYRHRLLFGRLSRVSPVSPTLAFRRCSVPISFDLHRNRQLSPRSIGFVDTHKTPCDRVKRCWERKRKIKALECVNVSPVASANRTYVASLAISPRIPLTK</sequence>
<evidence type="ECO:0000313" key="3">
    <source>
        <dbReference type="Proteomes" id="UP001159363"/>
    </source>
</evidence>
<reference evidence="2 3" key="1">
    <citation type="submission" date="2023-02" db="EMBL/GenBank/DDBJ databases">
        <title>LHISI_Scaffold_Assembly.</title>
        <authorList>
            <person name="Stuart O.P."/>
            <person name="Cleave R."/>
            <person name="Magrath M.J.L."/>
            <person name="Mikheyev A.S."/>
        </authorList>
    </citation>
    <scope>NUCLEOTIDE SEQUENCE [LARGE SCALE GENOMIC DNA]</scope>
    <source>
        <strain evidence="2">Daus_M_001</strain>
        <tissue evidence="2">Leg muscle</tissue>
    </source>
</reference>
<gene>
    <name evidence="2" type="ORF">PR048_032440</name>
</gene>
<keyword evidence="3" id="KW-1185">Reference proteome</keyword>
<evidence type="ECO:0000256" key="1">
    <source>
        <dbReference type="SAM" id="MobiDB-lite"/>
    </source>
</evidence>